<name>A0A0P0CDU8_9BACT</name>
<keyword evidence="2" id="KW-1185">Reference proteome</keyword>
<reference evidence="1 2" key="1">
    <citation type="submission" date="2015-08" db="EMBL/GenBank/DDBJ databases">
        <title>Complete genome sequence of Rufibacter tibetensis strain 1351t, a radiation-resistant bacterium from tibet plateau.</title>
        <authorList>
            <person name="Dai J."/>
        </authorList>
    </citation>
    <scope>NUCLEOTIDE SEQUENCE [LARGE SCALE GENOMIC DNA]</scope>
    <source>
        <strain evidence="1 2">1351</strain>
    </source>
</reference>
<dbReference type="STRING" id="512763.DC20_14670"/>
<evidence type="ECO:0000313" key="1">
    <source>
        <dbReference type="EMBL" id="ALI99991.1"/>
    </source>
</evidence>
<sequence length="89" mass="10309">MHKKTAFISAHFIEYVFLISDLVRRKQKEALQRRSLYRTGLIYRRKASCVLFTEAKKGISKPLGKKTNQNEGLTKVVIYRTASYTVLSI</sequence>
<evidence type="ECO:0000313" key="2">
    <source>
        <dbReference type="Proteomes" id="UP000061382"/>
    </source>
</evidence>
<dbReference type="EMBL" id="CP012643">
    <property type="protein sequence ID" value="ALI99991.1"/>
    <property type="molecule type" value="Genomic_DNA"/>
</dbReference>
<dbReference type="Proteomes" id="UP000061382">
    <property type="component" value="Chromosome"/>
</dbReference>
<gene>
    <name evidence="1" type="ORF">DC20_14670</name>
</gene>
<accession>A0A0P0CDU8</accession>
<organism evidence="1 2">
    <name type="scientific">Rufibacter tibetensis</name>
    <dbReference type="NCBI Taxonomy" id="512763"/>
    <lineage>
        <taxon>Bacteria</taxon>
        <taxon>Pseudomonadati</taxon>
        <taxon>Bacteroidota</taxon>
        <taxon>Cytophagia</taxon>
        <taxon>Cytophagales</taxon>
        <taxon>Hymenobacteraceae</taxon>
        <taxon>Rufibacter</taxon>
    </lineage>
</organism>
<dbReference type="AlphaFoldDB" id="A0A0P0CDU8"/>
<proteinExistence type="predicted"/>
<protein>
    <submittedName>
        <fullName evidence="1">Uncharacterized protein</fullName>
    </submittedName>
</protein>
<dbReference type="KEGG" id="rti:DC20_14670"/>